<keyword evidence="2" id="KW-1185">Reference proteome</keyword>
<proteinExistence type="predicted"/>
<comment type="caution">
    <text evidence="1">The sequence shown here is derived from an EMBL/GenBank/DDBJ whole genome shotgun (WGS) entry which is preliminary data.</text>
</comment>
<dbReference type="Proteomes" id="UP000824380">
    <property type="component" value="Chromosome 4"/>
</dbReference>
<accession>A0ACB9ZJE8</accession>
<dbReference type="EMBL" id="CM033500">
    <property type="protein sequence ID" value="KAI5630604.1"/>
    <property type="molecule type" value="Genomic_DNA"/>
</dbReference>
<reference evidence="1" key="1">
    <citation type="submission" date="2022-07" db="EMBL/GenBank/DDBJ databases">
        <title>Venturia canescens Genome.</title>
        <authorList>
            <person name="Burke G.R."/>
            <person name="Simmonds T.J."/>
            <person name="Geib S.M."/>
        </authorList>
    </citation>
    <scope>NUCLEOTIDE SEQUENCE</scope>
    <source>
        <strain evidence="1">UGA</strain>
    </source>
</reference>
<organism evidence="1 2">
    <name type="scientific">Venturia canescens</name>
    <dbReference type="NCBI Taxonomy" id="32260"/>
    <lineage>
        <taxon>Eukaryota</taxon>
        <taxon>Metazoa</taxon>
        <taxon>Ecdysozoa</taxon>
        <taxon>Arthropoda</taxon>
        <taxon>Hexapoda</taxon>
        <taxon>Insecta</taxon>
        <taxon>Pterygota</taxon>
        <taxon>Neoptera</taxon>
        <taxon>Endopterygota</taxon>
        <taxon>Hymenoptera</taxon>
        <taxon>Apocrita</taxon>
        <taxon>Ichneumonoidea</taxon>
        <taxon>Ichneumonidae</taxon>
        <taxon>Campopleginae</taxon>
        <taxon>Dusona group</taxon>
        <taxon>Venturia</taxon>
    </lineage>
</organism>
<evidence type="ECO:0000313" key="1">
    <source>
        <dbReference type="EMBL" id="KAI5630604.1"/>
    </source>
</evidence>
<name>A0ACB9ZJE8_9HYME</name>
<sequence>MSMFEAAKDTANLLHDGLDVEALSRKNLNHEWESSITIKIDKTQYESKRNGNDNAKRLEDVILIFTNGTRLSSRTMEKKITLQKKRVVGFYENCIYPIVRSQASEETVAIDELNVQKTIHRVLTLQGDSCRVSYNKIETENGTKYTFACEIEYAPNTDYTRILEHEKHLMSLVNEHGITVSYEKLSLEQTFSCIVPKVQMWNCFNPAGEYLWAYKWNGVKAKFLCIDSNAYVWPDAGQVTTERCTGDVSSIQRICMQVELTDRDIVIVEIVAASFDGNIHTSEPLTNVALLKLLAQRLTGRITVGTRQLRVQTFHNSQLPSSFNKELYDGFIIVQDDLILKWKAPTIDVKCIAPNEYTVADNKMIHLPEVGVVGAIYELSSNLKLLRKRTDRLAPSTARELEVFLESVTLLNYSK</sequence>
<evidence type="ECO:0000313" key="2">
    <source>
        <dbReference type="Proteomes" id="UP000824380"/>
    </source>
</evidence>
<protein>
    <submittedName>
        <fullName evidence="1">Lef-4</fullName>
    </submittedName>
</protein>
<gene>
    <name evidence="1" type="primary">lef-4</name>
    <name evidence="1" type="ORF">KP791_000048</name>
</gene>